<organism evidence="6 7">
    <name type="scientific">Brevibacterium mcbrellneri ATCC 49030</name>
    <dbReference type="NCBI Taxonomy" id="585530"/>
    <lineage>
        <taxon>Bacteria</taxon>
        <taxon>Bacillati</taxon>
        <taxon>Actinomycetota</taxon>
        <taxon>Actinomycetes</taxon>
        <taxon>Micrococcales</taxon>
        <taxon>Brevibacteriaceae</taxon>
        <taxon>Brevibacterium</taxon>
    </lineage>
</organism>
<dbReference type="Pfam" id="PF03466">
    <property type="entry name" value="LysR_substrate"/>
    <property type="match status" value="1"/>
</dbReference>
<dbReference type="GO" id="GO:0003700">
    <property type="term" value="F:DNA-binding transcription factor activity"/>
    <property type="evidence" value="ECO:0007669"/>
    <property type="project" value="InterPro"/>
</dbReference>
<dbReference type="PANTHER" id="PTHR30419:SF8">
    <property type="entry name" value="NITROGEN ASSIMILATION TRANSCRIPTIONAL ACTIVATOR-RELATED"/>
    <property type="match status" value="1"/>
</dbReference>
<evidence type="ECO:0000256" key="3">
    <source>
        <dbReference type="ARBA" id="ARBA00023125"/>
    </source>
</evidence>
<dbReference type="RefSeq" id="WP_005885591.1">
    <property type="nucleotide sequence ID" value="NZ_ADNU01000065.1"/>
</dbReference>
<evidence type="ECO:0000313" key="7">
    <source>
        <dbReference type="Proteomes" id="UP000005714"/>
    </source>
</evidence>
<dbReference type="PANTHER" id="PTHR30419">
    <property type="entry name" value="HTH-TYPE TRANSCRIPTIONAL REGULATOR YBHD"/>
    <property type="match status" value="1"/>
</dbReference>
<evidence type="ECO:0000256" key="1">
    <source>
        <dbReference type="ARBA" id="ARBA00009437"/>
    </source>
</evidence>
<sequence length="291" mass="31552">MELHQLRAFTQVVEDGSFREAAETLHLTQAAISHSIKSLEGRVGVTLLNRGRTGVSLTEAGEVLLPYAKRVVETIDAASEDLASLHGAGTLKLATFASASNHYLPAVLQEFHSRFPRIRLDIKEGNDLDTLEWLRTGEVDVAFVVGHPHNVQFQPLYDDDFVLVARRDQMPGVAENAVPIEMMADQRVIAATGGCEKVVSAALSVANTSVVYSAVVREPSTALALVQAGVGITILPRLLVPTLPRTLVCLDIIPRISRQISIAVRRGERRSHAVASFMGLVGQMRGIHGQE</sequence>
<reference evidence="6 7" key="1">
    <citation type="submission" date="2010-04" db="EMBL/GenBank/DDBJ databases">
        <authorList>
            <person name="Qin X."/>
            <person name="Bachman B."/>
            <person name="Battles P."/>
            <person name="Bell A."/>
            <person name="Bess C."/>
            <person name="Bickham C."/>
            <person name="Chaboub L."/>
            <person name="Chen D."/>
            <person name="Coyle M."/>
            <person name="Deiros D.R."/>
            <person name="Dinh H."/>
            <person name="Forbes L."/>
            <person name="Fowler G."/>
            <person name="Francisco L."/>
            <person name="Fu Q."/>
            <person name="Gubbala S."/>
            <person name="Hale W."/>
            <person name="Han Y."/>
            <person name="Hemphill L."/>
            <person name="Highlander S.K."/>
            <person name="Hirani K."/>
            <person name="Hogues M."/>
            <person name="Jackson L."/>
            <person name="Jakkamsetti A."/>
            <person name="Javaid M."/>
            <person name="Jiang H."/>
            <person name="Korchina V."/>
            <person name="Kovar C."/>
            <person name="Lara F."/>
            <person name="Lee S."/>
            <person name="Mata R."/>
            <person name="Mathew T."/>
            <person name="Moen C."/>
            <person name="Morales K."/>
            <person name="Munidasa M."/>
            <person name="Nazareth L."/>
            <person name="Ngo R."/>
            <person name="Nguyen L."/>
            <person name="Okwuonu G."/>
            <person name="Ongeri F."/>
            <person name="Patil S."/>
            <person name="Petrosino J."/>
            <person name="Pham C."/>
            <person name="Pham P."/>
            <person name="Pu L.-L."/>
            <person name="Puazo M."/>
            <person name="Raj R."/>
            <person name="Reid J."/>
            <person name="Rouhana J."/>
            <person name="Saada N."/>
            <person name="Shang Y."/>
            <person name="Simmons D."/>
            <person name="Thornton R."/>
            <person name="Warren J."/>
            <person name="Weissenberger G."/>
            <person name="Zhang J."/>
            <person name="Zhang L."/>
            <person name="Zhou C."/>
            <person name="Zhu D."/>
            <person name="Muzny D."/>
            <person name="Worley K."/>
            <person name="Gibbs R."/>
        </authorList>
    </citation>
    <scope>NUCLEOTIDE SEQUENCE [LARGE SCALE GENOMIC DNA]</scope>
    <source>
        <strain evidence="6 7">ATCC 49030</strain>
    </source>
</reference>
<dbReference type="PRINTS" id="PR00039">
    <property type="entry name" value="HTHLYSR"/>
</dbReference>
<gene>
    <name evidence="6" type="primary">yvbU</name>
    <name evidence="6" type="ORF">HMPREF0183_2002</name>
</gene>
<dbReference type="CDD" id="cd05466">
    <property type="entry name" value="PBP2_LTTR_substrate"/>
    <property type="match status" value="1"/>
</dbReference>
<keyword evidence="7" id="KW-1185">Reference proteome</keyword>
<dbReference type="GO" id="GO:0005829">
    <property type="term" value="C:cytosol"/>
    <property type="evidence" value="ECO:0007669"/>
    <property type="project" value="TreeGrafter"/>
</dbReference>
<dbReference type="InterPro" id="IPR050950">
    <property type="entry name" value="HTH-type_LysR_regulators"/>
</dbReference>
<comment type="similarity">
    <text evidence="1">Belongs to the LysR transcriptional regulatory family.</text>
</comment>
<evidence type="ECO:0000256" key="2">
    <source>
        <dbReference type="ARBA" id="ARBA00023015"/>
    </source>
</evidence>
<keyword evidence="2" id="KW-0805">Transcription regulation</keyword>
<dbReference type="InterPro" id="IPR000847">
    <property type="entry name" value="LysR_HTH_N"/>
</dbReference>
<dbReference type="PROSITE" id="PS50931">
    <property type="entry name" value="HTH_LYSR"/>
    <property type="match status" value="1"/>
</dbReference>
<evidence type="ECO:0000259" key="5">
    <source>
        <dbReference type="PROSITE" id="PS50931"/>
    </source>
</evidence>
<dbReference type="OrthoDB" id="3181812at2"/>
<dbReference type="Proteomes" id="UP000005714">
    <property type="component" value="Unassembled WGS sequence"/>
</dbReference>
<dbReference type="InterPro" id="IPR036390">
    <property type="entry name" value="WH_DNA-bd_sf"/>
</dbReference>
<keyword evidence="4" id="KW-0804">Transcription</keyword>
<comment type="caution">
    <text evidence="6">The sequence shown here is derived from an EMBL/GenBank/DDBJ whole genome shotgun (WGS) entry which is preliminary data.</text>
</comment>
<keyword evidence="3" id="KW-0238">DNA-binding</keyword>
<accession>D4YPZ2</accession>
<evidence type="ECO:0000313" key="6">
    <source>
        <dbReference type="EMBL" id="EFG46687.1"/>
    </source>
</evidence>
<dbReference type="GO" id="GO:0003677">
    <property type="term" value="F:DNA binding"/>
    <property type="evidence" value="ECO:0007669"/>
    <property type="project" value="UniProtKB-KW"/>
</dbReference>
<protein>
    <submittedName>
        <fullName evidence="6">LysR substrate binding domain protein</fullName>
    </submittedName>
</protein>
<evidence type="ECO:0000256" key="4">
    <source>
        <dbReference type="ARBA" id="ARBA00023163"/>
    </source>
</evidence>
<dbReference type="FunFam" id="1.10.10.10:FF:000001">
    <property type="entry name" value="LysR family transcriptional regulator"/>
    <property type="match status" value="1"/>
</dbReference>
<dbReference type="SUPFAM" id="SSF46785">
    <property type="entry name" value="Winged helix' DNA-binding domain"/>
    <property type="match status" value="1"/>
</dbReference>
<proteinExistence type="inferred from homology"/>
<dbReference type="Pfam" id="PF00126">
    <property type="entry name" value="HTH_1"/>
    <property type="match status" value="1"/>
</dbReference>
<name>D4YPZ2_9MICO</name>
<dbReference type="Gene3D" id="3.40.190.10">
    <property type="entry name" value="Periplasmic binding protein-like II"/>
    <property type="match status" value="2"/>
</dbReference>
<dbReference type="eggNOG" id="COG0583">
    <property type="taxonomic scope" value="Bacteria"/>
</dbReference>
<feature type="domain" description="HTH lysR-type" evidence="5">
    <location>
        <begin position="1"/>
        <end position="58"/>
    </location>
</feature>
<dbReference type="SUPFAM" id="SSF53850">
    <property type="entry name" value="Periplasmic binding protein-like II"/>
    <property type="match status" value="1"/>
</dbReference>
<dbReference type="InterPro" id="IPR036388">
    <property type="entry name" value="WH-like_DNA-bd_sf"/>
</dbReference>
<dbReference type="Gene3D" id="1.10.10.10">
    <property type="entry name" value="Winged helix-like DNA-binding domain superfamily/Winged helix DNA-binding domain"/>
    <property type="match status" value="1"/>
</dbReference>
<dbReference type="STRING" id="585530.HMPREF0183_2002"/>
<dbReference type="AlphaFoldDB" id="D4YPZ2"/>
<dbReference type="EMBL" id="ADNU01000065">
    <property type="protein sequence ID" value="EFG46687.1"/>
    <property type="molecule type" value="Genomic_DNA"/>
</dbReference>
<dbReference type="InterPro" id="IPR005119">
    <property type="entry name" value="LysR_subst-bd"/>
</dbReference>